<evidence type="ECO:0000259" key="2">
    <source>
        <dbReference type="Pfam" id="PF00329"/>
    </source>
</evidence>
<comment type="caution">
    <text evidence="3">The sequence shown here is derived from an EMBL/GenBank/DDBJ whole genome shotgun (WGS) entry which is preliminary data.</text>
</comment>
<dbReference type="AlphaFoldDB" id="A0A931EBE5"/>
<dbReference type="Gene3D" id="3.30.460.80">
    <property type="entry name" value="NADH:ubiquinone oxidoreductase, 30kDa subunit"/>
    <property type="match status" value="1"/>
</dbReference>
<dbReference type="InterPro" id="IPR001268">
    <property type="entry name" value="NADH_UbQ_OxRdtase_30kDa_su"/>
</dbReference>
<dbReference type="InterPro" id="IPR037232">
    <property type="entry name" value="NADH_quin_OxRdtase_su_C/D-like"/>
</dbReference>
<dbReference type="Pfam" id="PF00329">
    <property type="entry name" value="Complex1_30kDa"/>
    <property type="match status" value="1"/>
</dbReference>
<dbReference type="Proteomes" id="UP000628448">
    <property type="component" value="Unassembled WGS sequence"/>
</dbReference>
<protein>
    <submittedName>
        <fullName evidence="3">NADH-quinone oxidoreductase subunit C</fullName>
    </submittedName>
</protein>
<proteinExistence type="inferred from homology"/>
<evidence type="ECO:0000313" key="4">
    <source>
        <dbReference type="Proteomes" id="UP000628448"/>
    </source>
</evidence>
<dbReference type="PANTHER" id="PTHR10884:SF14">
    <property type="entry name" value="NADH DEHYDROGENASE [UBIQUINONE] IRON-SULFUR PROTEIN 3, MITOCHONDRIAL"/>
    <property type="match status" value="1"/>
</dbReference>
<feature type="domain" description="NADH:ubiquinone oxidoreductase 30kDa subunit" evidence="2">
    <location>
        <begin position="33"/>
        <end position="141"/>
    </location>
</feature>
<dbReference type="EMBL" id="JADWYR010000002">
    <property type="protein sequence ID" value="MBG9377446.1"/>
    <property type="molecule type" value="Genomic_DNA"/>
</dbReference>
<dbReference type="RefSeq" id="WP_196991527.1">
    <property type="nucleotide sequence ID" value="NZ_JADWYR010000002.1"/>
</dbReference>
<evidence type="ECO:0000313" key="3">
    <source>
        <dbReference type="EMBL" id="MBG9377446.1"/>
    </source>
</evidence>
<organism evidence="3 4">
    <name type="scientific">Panacibacter microcysteis</name>
    <dbReference type="NCBI Taxonomy" id="2793269"/>
    <lineage>
        <taxon>Bacteria</taxon>
        <taxon>Pseudomonadati</taxon>
        <taxon>Bacteroidota</taxon>
        <taxon>Chitinophagia</taxon>
        <taxon>Chitinophagales</taxon>
        <taxon>Chitinophagaceae</taxon>
        <taxon>Panacibacter</taxon>
    </lineage>
</organism>
<sequence length="149" mass="17492">MTNDELKIKLGELFPSSAFEEGTEWTTMLAEPVLWKEIALQLRHELVLDFLFCITCVDWKTHLAMVYHLRSTTTQDTVVVKAKLDRENPQIATVSDIWRTAEFHEREAYDLFGVQFIGHPDLRRLFLTDDYEGFPLRKDFEDPVNMIKL</sequence>
<dbReference type="GO" id="GO:0008137">
    <property type="term" value="F:NADH dehydrogenase (ubiquinone) activity"/>
    <property type="evidence" value="ECO:0007669"/>
    <property type="project" value="InterPro"/>
</dbReference>
<gene>
    <name evidence="3" type="ORF">I5907_14475</name>
</gene>
<name>A0A931EBE5_9BACT</name>
<evidence type="ECO:0000256" key="1">
    <source>
        <dbReference type="ARBA" id="ARBA00007569"/>
    </source>
</evidence>
<reference evidence="3" key="1">
    <citation type="submission" date="2020-11" db="EMBL/GenBank/DDBJ databases">
        <title>Bacterial whole genome sequence for Panacibacter sp. DH6.</title>
        <authorList>
            <person name="Le V."/>
            <person name="Ko S."/>
            <person name="Ahn C.-Y."/>
            <person name="Oh H.-M."/>
        </authorList>
    </citation>
    <scope>NUCLEOTIDE SEQUENCE</scope>
    <source>
        <strain evidence="3">DH6</strain>
    </source>
</reference>
<dbReference type="SUPFAM" id="SSF143243">
    <property type="entry name" value="Nqo5-like"/>
    <property type="match status" value="1"/>
</dbReference>
<comment type="similarity">
    <text evidence="1">Belongs to the complex I 30 kDa subunit family.</text>
</comment>
<keyword evidence="4" id="KW-1185">Reference proteome</keyword>
<accession>A0A931EBE5</accession>
<dbReference type="PANTHER" id="PTHR10884">
    <property type="entry name" value="NADH DEHYDROGENASE UBIQUINONE IRON-SULFUR PROTEIN 3"/>
    <property type="match status" value="1"/>
</dbReference>